<dbReference type="InterPro" id="IPR001451">
    <property type="entry name" value="Hexapep"/>
</dbReference>
<dbReference type="PANTHER" id="PTHR43017">
    <property type="entry name" value="GALACTOSIDE O-ACETYLTRANSFERASE"/>
    <property type="match status" value="1"/>
</dbReference>
<keyword evidence="1 3" id="KW-0808">Transferase</keyword>
<dbReference type="Proteomes" id="UP000824175">
    <property type="component" value="Unassembled WGS sequence"/>
</dbReference>
<dbReference type="GO" id="GO:0008870">
    <property type="term" value="F:galactoside O-acetyltransferase activity"/>
    <property type="evidence" value="ECO:0007669"/>
    <property type="project" value="TreeGrafter"/>
</dbReference>
<sequence>MQRKTGQEIMSEVVIGDDVWIGGHTTINPGVHIGKRSVIGSGSVVTHDIPSDVVACGNPCRVIRSLR</sequence>
<dbReference type="EC" id="2.3.1.-" evidence="3"/>
<organism evidence="4 5">
    <name type="scientific">Candidatus Fimiplasma intestinipullorum</name>
    <dbReference type="NCBI Taxonomy" id="2840825"/>
    <lineage>
        <taxon>Bacteria</taxon>
        <taxon>Bacillati</taxon>
        <taxon>Bacillota</taxon>
        <taxon>Clostridia</taxon>
        <taxon>Eubacteriales</taxon>
        <taxon>Candidatus Fimiplasma</taxon>
    </lineage>
</organism>
<dbReference type="PROSITE" id="PS00101">
    <property type="entry name" value="HEXAPEP_TRANSFERASES"/>
    <property type="match status" value="1"/>
</dbReference>
<protein>
    <recommendedName>
        <fullName evidence="3">Acetyltransferase</fullName>
        <ecNumber evidence="3">2.3.1.-</ecNumber>
    </recommendedName>
</protein>
<reference evidence="4" key="2">
    <citation type="journal article" date="2021" name="PeerJ">
        <title>Extensive microbial diversity within the chicken gut microbiome revealed by metagenomics and culture.</title>
        <authorList>
            <person name="Gilroy R."/>
            <person name="Ravi A."/>
            <person name="Getino M."/>
            <person name="Pursley I."/>
            <person name="Horton D.L."/>
            <person name="Alikhan N.F."/>
            <person name="Baker D."/>
            <person name="Gharbi K."/>
            <person name="Hall N."/>
            <person name="Watson M."/>
            <person name="Adriaenssens E.M."/>
            <person name="Foster-Nyarko E."/>
            <person name="Jarju S."/>
            <person name="Secka A."/>
            <person name="Antonio M."/>
            <person name="Oren A."/>
            <person name="Chaudhuri R.R."/>
            <person name="La Ragione R."/>
            <person name="Hildebrand F."/>
            <person name="Pallen M.J."/>
        </authorList>
    </citation>
    <scope>NUCLEOTIDE SEQUENCE</scope>
    <source>
        <strain evidence="4">CHK195-11698</strain>
    </source>
</reference>
<evidence type="ECO:0000256" key="2">
    <source>
        <dbReference type="ARBA" id="ARBA00022737"/>
    </source>
</evidence>
<reference evidence="4" key="1">
    <citation type="submission" date="2020-10" db="EMBL/GenBank/DDBJ databases">
        <authorList>
            <person name="Gilroy R."/>
        </authorList>
    </citation>
    <scope>NUCLEOTIDE SEQUENCE</scope>
    <source>
        <strain evidence="4">CHK195-11698</strain>
    </source>
</reference>
<dbReference type="Gene3D" id="2.160.10.10">
    <property type="entry name" value="Hexapeptide repeat proteins"/>
    <property type="match status" value="1"/>
</dbReference>
<evidence type="ECO:0000256" key="1">
    <source>
        <dbReference type="ARBA" id="ARBA00022679"/>
    </source>
</evidence>
<evidence type="ECO:0000256" key="3">
    <source>
        <dbReference type="RuleBase" id="RU367021"/>
    </source>
</evidence>
<keyword evidence="2" id="KW-0677">Repeat</keyword>
<accession>A0A9D1HLP0</accession>
<comment type="similarity">
    <text evidence="3">Belongs to the transferase hexapeptide repeat family.</text>
</comment>
<proteinExistence type="inferred from homology"/>
<dbReference type="InterPro" id="IPR018357">
    <property type="entry name" value="Hexapep_transf_CS"/>
</dbReference>
<dbReference type="Pfam" id="PF00132">
    <property type="entry name" value="Hexapep"/>
    <property type="match status" value="1"/>
</dbReference>
<evidence type="ECO:0000313" key="5">
    <source>
        <dbReference type="Proteomes" id="UP000824175"/>
    </source>
</evidence>
<name>A0A9D1HLP0_9FIRM</name>
<dbReference type="AlphaFoldDB" id="A0A9D1HLP0"/>
<dbReference type="InterPro" id="IPR011004">
    <property type="entry name" value="Trimer_LpxA-like_sf"/>
</dbReference>
<keyword evidence="3" id="KW-0012">Acyltransferase</keyword>
<dbReference type="InterPro" id="IPR039369">
    <property type="entry name" value="LacA-like"/>
</dbReference>
<evidence type="ECO:0000313" key="4">
    <source>
        <dbReference type="EMBL" id="HIU12965.1"/>
    </source>
</evidence>
<gene>
    <name evidence="4" type="ORF">IAD15_02730</name>
</gene>
<comment type="caution">
    <text evidence="4">The sequence shown here is derived from an EMBL/GenBank/DDBJ whole genome shotgun (WGS) entry which is preliminary data.</text>
</comment>
<dbReference type="PANTHER" id="PTHR43017:SF1">
    <property type="entry name" value="ACETYLTRANSFERASE YJL218W-RELATED"/>
    <property type="match status" value="1"/>
</dbReference>
<dbReference type="EMBL" id="DVMJ01000018">
    <property type="protein sequence ID" value="HIU12965.1"/>
    <property type="molecule type" value="Genomic_DNA"/>
</dbReference>
<dbReference type="SUPFAM" id="SSF51161">
    <property type="entry name" value="Trimeric LpxA-like enzymes"/>
    <property type="match status" value="1"/>
</dbReference>